<dbReference type="EMBL" id="JABAYA010000002">
    <property type="protein sequence ID" value="KAF7732584.1"/>
    <property type="molecule type" value="Genomic_DNA"/>
</dbReference>
<protein>
    <recommendedName>
        <fullName evidence="7">Ankyrin repeat protein</fullName>
    </recommendedName>
</protein>
<dbReference type="PROSITE" id="PS50297">
    <property type="entry name" value="ANK_REP_REGION"/>
    <property type="match status" value="5"/>
</dbReference>
<keyword evidence="6" id="KW-1185">Reference proteome</keyword>
<keyword evidence="2 3" id="KW-0040">ANK repeat</keyword>
<feature type="repeat" description="ANK" evidence="3">
    <location>
        <begin position="135"/>
        <end position="167"/>
    </location>
</feature>
<dbReference type="SUPFAM" id="SSF48403">
    <property type="entry name" value="Ankyrin repeat"/>
    <property type="match status" value="1"/>
</dbReference>
<feature type="compositionally biased region" description="Low complexity" evidence="4">
    <location>
        <begin position="363"/>
        <end position="374"/>
    </location>
</feature>
<reference evidence="5" key="1">
    <citation type="submission" date="2020-01" db="EMBL/GenBank/DDBJ databases">
        <title>Genome Sequencing of Three Apophysomyces-Like Fungal Strains Confirms a Novel Fungal Genus in the Mucoromycota with divergent Burkholderia-like Endosymbiotic Bacteria.</title>
        <authorList>
            <person name="Stajich J.E."/>
            <person name="Macias A.M."/>
            <person name="Carter-House D."/>
            <person name="Lovett B."/>
            <person name="Kasson L.R."/>
            <person name="Berry K."/>
            <person name="Grigoriev I."/>
            <person name="Chang Y."/>
            <person name="Spatafora J."/>
            <person name="Kasson M.T."/>
        </authorList>
    </citation>
    <scope>NUCLEOTIDE SEQUENCE</scope>
    <source>
        <strain evidence="5">NRRL A-21654</strain>
    </source>
</reference>
<dbReference type="Pfam" id="PF12796">
    <property type="entry name" value="Ank_2"/>
    <property type="match status" value="2"/>
</dbReference>
<evidence type="ECO:0000313" key="6">
    <source>
        <dbReference type="Proteomes" id="UP000605846"/>
    </source>
</evidence>
<feature type="region of interest" description="Disordered" evidence="4">
    <location>
        <begin position="353"/>
        <end position="421"/>
    </location>
</feature>
<name>A0A8H7EVJ3_9FUNG</name>
<dbReference type="InterPro" id="IPR036770">
    <property type="entry name" value="Ankyrin_rpt-contain_sf"/>
</dbReference>
<feature type="repeat" description="ANK" evidence="3">
    <location>
        <begin position="168"/>
        <end position="200"/>
    </location>
</feature>
<keyword evidence="1" id="KW-0677">Repeat</keyword>
<dbReference type="AlphaFoldDB" id="A0A8H7EVJ3"/>
<accession>A0A8H7EVJ3</accession>
<feature type="repeat" description="ANK" evidence="3">
    <location>
        <begin position="266"/>
        <end position="298"/>
    </location>
</feature>
<dbReference type="InterPro" id="IPR002110">
    <property type="entry name" value="Ankyrin_rpt"/>
</dbReference>
<feature type="compositionally biased region" description="Polar residues" evidence="4">
    <location>
        <begin position="375"/>
        <end position="386"/>
    </location>
</feature>
<evidence type="ECO:0000256" key="2">
    <source>
        <dbReference type="ARBA" id="ARBA00023043"/>
    </source>
</evidence>
<dbReference type="PANTHER" id="PTHR24171">
    <property type="entry name" value="ANKYRIN REPEAT DOMAIN-CONTAINING PROTEIN 39-RELATED"/>
    <property type="match status" value="1"/>
</dbReference>
<dbReference type="Gene3D" id="1.25.40.20">
    <property type="entry name" value="Ankyrin repeat-containing domain"/>
    <property type="match status" value="2"/>
</dbReference>
<evidence type="ECO:0000313" key="5">
    <source>
        <dbReference type="EMBL" id="KAF7732584.1"/>
    </source>
</evidence>
<feature type="repeat" description="ANK" evidence="3">
    <location>
        <begin position="201"/>
        <end position="233"/>
    </location>
</feature>
<feature type="repeat" description="ANK" evidence="3">
    <location>
        <begin position="233"/>
        <end position="265"/>
    </location>
</feature>
<feature type="compositionally biased region" description="Polar residues" evidence="4">
    <location>
        <begin position="409"/>
        <end position="421"/>
    </location>
</feature>
<proteinExistence type="predicted"/>
<dbReference type="PROSITE" id="PS50088">
    <property type="entry name" value="ANK_REPEAT"/>
    <property type="match status" value="6"/>
</dbReference>
<sequence length="421" mass="45750">MEKTRAKRTADVAGLDDVYEQPTARKNSLKRDPEAKIWESISLEHLDMKALYQYIRSSGEATIANAEGYGMLYLAARNQSMEALRILLLQPNIDVNALHGPHGELALHASASAGQFDAVELLIEHGSNVDIRDTLGHTPLSNSLFGKSYPATKLLIQSGASLDVEDSQGNSLIHLAVTNNFPEAIDHLLKDGAEVDRHNRRGLSPLALAISLGHMESMHCLLRGGADVNGRTRFATVLHHAVTWNRFEAVQALVERGCDINALNVMEETPLLVAVQQRKIDLVKFLLEHGALSAATNQTNINLPLMYAANHGYTEMCRLLLTEDTTPFSIRSAASMSERSGFTSTTALLRAKLTEPNSPPAPTTTAATSTPTATITEKPSSNTASPSRVLDTDFSSLIHTFSDEDDYDNNNSPATDRAGTQ</sequence>
<gene>
    <name evidence="5" type="ORF">EC973_003331</name>
</gene>
<evidence type="ECO:0000256" key="1">
    <source>
        <dbReference type="ARBA" id="ARBA00022737"/>
    </source>
</evidence>
<dbReference type="OrthoDB" id="194358at2759"/>
<evidence type="ECO:0000256" key="4">
    <source>
        <dbReference type="SAM" id="MobiDB-lite"/>
    </source>
</evidence>
<organism evidence="5 6">
    <name type="scientific">Apophysomyces ossiformis</name>
    <dbReference type="NCBI Taxonomy" id="679940"/>
    <lineage>
        <taxon>Eukaryota</taxon>
        <taxon>Fungi</taxon>
        <taxon>Fungi incertae sedis</taxon>
        <taxon>Mucoromycota</taxon>
        <taxon>Mucoromycotina</taxon>
        <taxon>Mucoromycetes</taxon>
        <taxon>Mucorales</taxon>
        <taxon>Mucorineae</taxon>
        <taxon>Mucoraceae</taxon>
        <taxon>Apophysomyces</taxon>
    </lineage>
</organism>
<evidence type="ECO:0000256" key="3">
    <source>
        <dbReference type="PROSITE-ProRule" id="PRU00023"/>
    </source>
</evidence>
<feature type="repeat" description="ANK" evidence="3">
    <location>
        <begin position="102"/>
        <end position="134"/>
    </location>
</feature>
<evidence type="ECO:0008006" key="7">
    <source>
        <dbReference type="Google" id="ProtNLM"/>
    </source>
</evidence>
<comment type="caution">
    <text evidence="5">The sequence shown here is derived from an EMBL/GenBank/DDBJ whole genome shotgun (WGS) entry which is preliminary data.</text>
</comment>
<dbReference type="Proteomes" id="UP000605846">
    <property type="component" value="Unassembled WGS sequence"/>
</dbReference>
<dbReference type="SMART" id="SM00248">
    <property type="entry name" value="ANK"/>
    <property type="match status" value="8"/>
</dbReference>
<dbReference type="Pfam" id="PF13637">
    <property type="entry name" value="Ank_4"/>
    <property type="match status" value="1"/>
</dbReference>